<dbReference type="Proteomes" id="UP001529510">
    <property type="component" value="Unassembled WGS sequence"/>
</dbReference>
<gene>
    <name evidence="2" type="ORF">M9458_008420</name>
</gene>
<evidence type="ECO:0000256" key="1">
    <source>
        <dbReference type="SAM" id="MobiDB-lite"/>
    </source>
</evidence>
<proteinExistence type="predicted"/>
<reference evidence="2 3" key="1">
    <citation type="submission" date="2024-05" db="EMBL/GenBank/DDBJ databases">
        <title>Genome sequencing and assembly of Indian major carp, Cirrhinus mrigala (Hamilton, 1822).</title>
        <authorList>
            <person name="Mohindra V."/>
            <person name="Chowdhury L.M."/>
            <person name="Lal K."/>
            <person name="Jena J.K."/>
        </authorList>
    </citation>
    <scope>NUCLEOTIDE SEQUENCE [LARGE SCALE GENOMIC DNA]</scope>
    <source>
        <strain evidence="2">CM1030</strain>
        <tissue evidence="2">Blood</tissue>
    </source>
</reference>
<feature type="non-terminal residue" evidence="2">
    <location>
        <position position="138"/>
    </location>
</feature>
<comment type="caution">
    <text evidence="2">The sequence shown here is derived from an EMBL/GenBank/DDBJ whole genome shotgun (WGS) entry which is preliminary data.</text>
</comment>
<dbReference type="EMBL" id="JAMKFB020000004">
    <property type="protein sequence ID" value="KAL0194848.1"/>
    <property type="molecule type" value="Genomic_DNA"/>
</dbReference>
<sequence length="138" mass="15564">MDFDDGLEPVIPAVVGRKRKASKENHQREKTKRARHSGEGKHPKINCGHRASNVGLCHADKLSDEDVAFNFTKMYKNATKVDQDKILLRLSTINKCSRERVSADVKKKAREVTVKYCLLSCAPPHHKIPVCKATFLNL</sequence>
<protein>
    <submittedName>
        <fullName evidence="2">Uncharacterized protein</fullName>
    </submittedName>
</protein>
<evidence type="ECO:0000313" key="3">
    <source>
        <dbReference type="Proteomes" id="UP001529510"/>
    </source>
</evidence>
<feature type="region of interest" description="Disordered" evidence="1">
    <location>
        <begin position="14"/>
        <end position="47"/>
    </location>
</feature>
<dbReference type="AlphaFoldDB" id="A0ABD0R930"/>
<name>A0ABD0R930_CIRMR</name>
<accession>A0ABD0R930</accession>
<evidence type="ECO:0000313" key="2">
    <source>
        <dbReference type="EMBL" id="KAL0194848.1"/>
    </source>
</evidence>
<organism evidence="2 3">
    <name type="scientific">Cirrhinus mrigala</name>
    <name type="common">Mrigala</name>
    <dbReference type="NCBI Taxonomy" id="683832"/>
    <lineage>
        <taxon>Eukaryota</taxon>
        <taxon>Metazoa</taxon>
        <taxon>Chordata</taxon>
        <taxon>Craniata</taxon>
        <taxon>Vertebrata</taxon>
        <taxon>Euteleostomi</taxon>
        <taxon>Actinopterygii</taxon>
        <taxon>Neopterygii</taxon>
        <taxon>Teleostei</taxon>
        <taxon>Ostariophysi</taxon>
        <taxon>Cypriniformes</taxon>
        <taxon>Cyprinidae</taxon>
        <taxon>Labeoninae</taxon>
        <taxon>Labeonini</taxon>
        <taxon>Cirrhinus</taxon>
    </lineage>
</organism>
<keyword evidence="3" id="KW-1185">Reference proteome</keyword>